<keyword evidence="11" id="KW-0966">Cell projection</keyword>
<evidence type="ECO:0000313" key="12">
    <source>
        <dbReference type="Proteomes" id="UP000324159"/>
    </source>
</evidence>
<keyword evidence="11" id="KW-0969">Cilium</keyword>
<dbReference type="InterPro" id="IPR006303">
    <property type="entry name" value="FliR"/>
</dbReference>
<evidence type="ECO:0000313" key="11">
    <source>
        <dbReference type="EMBL" id="TYP00195.1"/>
    </source>
</evidence>
<dbReference type="GO" id="GO:0044780">
    <property type="term" value="P:bacterial-type flagellum assembly"/>
    <property type="evidence" value="ECO:0007669"/>
    <property type="project" value="UniProtKB-UniRule"/>
</dbReference>
<keyword evidence="8 10" id="KW-0975">Bacterial flagellum</keyword>
<dbReference type="EMBL" id="VNIB01000001">
    <property type="protein sequence ID" value="TYP00195.1"/>
    <property type="molecule type" value="Genomic_DNA"/>
</dbReference>
<keyword evidence="12" id="KW-1185">Reference proteome</keyword>
<dbReference type="PANTHER" id="PTHR30065:SF8">
    <property type="entry name" value="FLAGELLAR BIOSYNTHETIC PROTEIN FLIR"/>
    <property type="match status" value="1"/>
</dbReference>
<accession>A0A5D3WNT5</accession>
<proteinExistence type="inferred from homology"/>
<dbReference type="PANTHER" id="PTHR30065">
    <property type="entry name" value="FLAGELLAR BIOSYNTHETIC PROTEIN FLIR"/>
    <property type="match status" value="1"/>
</dbReference>
<gene>
    <name evidence="11" type="ORF">EDC39_101356</name>
</gene>
<dbReference type="NCBIfam" id="TIGR01400">
    <property type="entry name" value="fliR"/>
    <property type="match status" value="1"/>
</dbReference>
<evidence type="ECO:0000256" key="10">
    <source>
        <dbReference type="RuleBase" id="RU362071"/>
    </source>
</evidence>
<keyword evidence="6 10" id="KW-1133">Transmembrane helix</keyword>
<dbReference type="RefSeq" id="WP_148894379.1">
    <property type="nucleotide sequence ID" value="NZ_VNIB01000001.1"/>
</dbReference>
<dbReference type="PRINTS" id="PR00953">
    <property type="entry name" value="TYPE3IMRPROT"/>
</dbReference>
<evidence type="ECO:0000256" key="5">
    <source>
        <dbReference type="ARBA" id="ARBA00022692"/>
    </source>
</evidence>
<evidence type="ECO:0000256" key="2">
    <source>
        <dbReference type="ARBA" id="ARBA00009772"/>
    </source>
</evidence>
<name>A0A5D3WNT5_9BACT</name>
<evidence type="ECO:0000256" key="4">
    <source>
        <dbReference type="ARBA" id="ARBA00022475"/>
    </source>
</evidence>
<dbReference type="GO" id="GO:0005886">
    <property type="term" value="C:plasma membrane"/>
    <property type="evidence" value="ECO:0007669"/>
    <property type="project" value="UniProtKB-SubCell"/>
</dbReference>
<evidence type="ECO:0000256" key="1">
    <source>
        <dbReference type="ARBA" id="ARBA00002578"/>
    </source>
</evidence>
<dbReference type="AlphaFoldDB" id="A0A5D3WNT5"/>
<evidence type="ECO:0000256" key="3">
    <source>
        <dbReference type="ARBA" id="ARBA00021717"/>
    </source>
</evidence>
<comment type="similarity">
    <text evidence="2 10">Belongs to the FliR/MopE/SpaR family.</text>
</comment>
<feature type="transmembrane region" description="Helical" evidence="10">
    <location>
        <begin position="220"/>
        <end position="240"/>
    </location>
</feature>
<protein>
    <recommendedName>
        <fullName evidence="3 9">Flagellar biosynthetic protein FliR</fullName>
    </recommendedName>
</protein>
<feature type="transmembrane region" description="Helical" evidence="10">
    <location>
        <begin position="63"/>
        <end position="83"/>
    </location>
</feature>
<feature type="transmembrane region" description="Helical" evidence="10">
    <location>
        <begin position="40"/>
        <end position="57"/>
    </location>
</feature>
<dbReference type="Pfam" id="PF01311">
    <property type="entry name" value="Bac_export_1"/>
    <property type="match status" value="1"/>
</dbReference>
<comment type="function">
    <text evidence="1 10">Role in flagellar biosynthesis.</text>
</comment>
<keyword evidence="7 10" id="KW-0472">Membrane</keyword>
<evidence type="ECO:0000256" key="7">
    <source>
        <dbReference type="ARBA" id="ARBA00023136"/>
    </source>
</evidence>
<keyword evidence="4 10" id="KW-1003">Cell membrane</keyword>
<dbReference type="GO" id="GO:0006605">
    <property type="term" value="P:protein targeting"/>
    <property type="evidence" value="ECO:0007669"/>
    <property type="project" value="UniProtKB-UniRule"/>
</dbReference>
<feature type="transmembrane region" description="Helical" evidence="10">
    <location>
        <begin position="188"/>
        <end position="208"/>
    </location>
</feature>
<keyword evidence="11" id="KW-0282">Flagellum</keyword>
<feature type="transmembrane region" description="Helical" evidence="10">
    <location>
        <begin position="90"/>
        <end position="111"/>
    </location>
</feature>
<feature type="transmembrane region" description="Helical" evidence="10">
    <location>
        <begin position="6"/>
        <end position="28"/>
    </location>
</feature>
<dbReference type="OrthoDB" id="9797790at2"/>
<dbReference type="InterPro" id="IPR002010">
    <property type="entry name" value="T3SS_IM_R"/>
</dbReference>
<organism evidence="11 12">
    <name type="scientific">Geothermobacter ehrlichii</name>
    <dbReference type="NCBI Taxonomy" id="213224"/>
    <lineage>
        <taxon>Bacteria</taxon>
        <taxon>Pseudomonadati</taxon>
        <taxon>Thermodesulfobacteriota</taxon>
        <taxon>Desulfuromonadia</taxon>
        <taxon>Desulfuromonadales</taxon>
        <taxon>Geothermobacteraceae</taxon>
        <taxon>Geothermobacter</taxon>
    </lineage>
</organism>
<feature type="transmembrane region" description="Helical" evidence="10">
    <location>
        <begin position="131"/>
        <end position="151"/>
    </location>
</feature>
<sequence>MELPVLSTATIQALLICLVRIGALMGTLPIYGSSQAPMRIRVALTVMLTLVVFPLVRDLIPQMTFAPVALAVLLAGEGLLGLMVGYIARFIFTAVELGGTVIGYQMGFAAANVFDPQNQRQVSLISQFQNILAILIFLSLNIHYYFIEALISSFRLLPPGRWNFSGGAIPYLLELAGRMFTLGVQLSAPVLAVLLLSGLVLGIMARVFPQLNVFLLSFPLNIGISFLLIGLTLNLLVALLNQEFNDLGQRFALLFSALQG</sequence>
<evidence type="ECO:0000256" key="8">
    <source>
        <dbReference type="ARBA" id="ARBA00023143"/>
    </source>
</evidence>
<dbReference type="GO" id="GO:0009425">
    <property type="term" value="C:bacterial-type flagellum basal body"/>
    <property type="evidence" value="ECO:0007669"/>
    <property type="project" value="UniProtKB-SubCell"/>
</dbReference>
<comment type="subcellular location">
    <subcellularLocation>
        <location evidence="10">Cell membrane</location>
        <topology evidence="10">Multi-pass membrane protein</topology>
    </subcellularLocation>
    <subcellularLocation>
        <location evidence="10">Bacterial flagellum basal body</location>
    </subcellularLocation>
</comment>
<reference evidence="11 12" key="1">
    <citation type="submission" date="2019-07" db="EMBL/GenBank/DDBJ databases">
        <title>Genomic Encyclopedia of Type Strains, Phase IV (KMG-IV): sequencing the most valuable type-strain genomes for metagenomic binning, comparative biology and taxonomic classification.</title>
        <authorList>
            <person name="Goeker M."/>
        </authorList>
    </citation>
    <scope>NUCLEOTIDE SEQUENCE [LARGE SCALE GENOMIC DNA]</scope>
    <source>
        <strain evidence="11 12">SS015</strain>
    </source>
</reference>
<comment type="caution">
    <text evidence="11">The sequence shown here is derived from an EMBL/GenBank/DDBJ whole genome shotgun (WGS) entry which is preliminary data.</text>
</comment>
<keyword evidence="5 10" id="KW-0812">Transmembrane</keyword>
<evidence type="ECO:0000256" key="6">
    <source>
        <dbReference type="ARBA" id="ARBA00022989"/>
    </source>
</evidence>
<evidence type="ECO:0000256" key="9">
    <source>
        <dbReference type="NCBIfam" id="TIGR01400"/>
    </source>
</evidence>
<dbReference type="Proteomes" id="UP000324159">
    <property type="component" value="Unassembled WGS sequence"/>
</dbReference>